<dbReference type="InterPro" id="IPR036259">
    <property type="entry name" value="MFS_trans_sf"/>
</dbReference>
<evidence type="ECO:0000256" key="2">
    <source>
        <dbReference type="ARBA" id="ARBA00022448"/>
    </source>
</evidence>
<evidence type="ECO:0000256" key="5">
    <source>
        <dbReference type="ARBA" id="ARBA00023136"/>
    </source>
</evidence>
<dbReference type="PANTHER" id="PTHR23504:SF15">
    <property type="entry name" value="MAJOR FACILITATOR SUPERFAMILY (MFS) PROFILE DOMAIN-CONTAINING PROTEIN"/>
    <property type="match status" value="1"/>
</dbReference>
<evidence type="ECO:0008006" key="9">
    <source>
        <dbReference type="Google" id="ProtNLM"/>
    </source>
</evidence>
<dbReference type="OrthoDB" id="2681111at2759"/>
<dbReference type="PANTHER" id="PTHR23504">
    <property type="entry name" value="MAJOR FACILITATOR SUPERFAMILY DOMAIN-CONTAINING PROTEIN 10"/>
    <property type="match status" value="1"/>
</dbReference>
<keyword evidence="2" id="KW-0813">Transport</keyword>
<evidence type="ECO:0000256" key="6">
    <source>
        <dbReference type="SAM" id="Phobius"/>
    </source>
</evidence>
<dbReference type="AlphaFoldDB" id="A0A1B7MP26"/>
<comment type="subcellular location">
    <subcellularLocation>
        <location evidence="1">Membrane</location>
        <topology evidence="1">Multi-pass membrane protein</topology>
    </subcellularLocation>
</comment>
<evidence type="ECO:0000256" key="1">
    <source>
        <dbReference type="ARBA" id="ARBA00004141"/>
    </source>
</evidence>
<dbReference type="Proteomes" id="UP000092154">
    <property type="component" value="Unassembled WGS sequence"/>
</dbReference>
<dbReference type="EMBL" id="KV448624">
    <property type="protein sequence ID" value="OAX34349.1"/>
    <property type="molecule type" value="Genomic_DNA"/>
</dbReference>
<proteinExistence type="predicted"/>
<sequence length="160" mass="17903">MSTIYDVQRSDMTDETSSILRKTSPKKQKTSLPKLQIGILMLVQMAELILSMSIYPYINQLIRELDITGGNDAAVGYYAGIISLFFITESLQVLGWSRLSDRIGRKPVLMLVYLKLVSQCFALVFQPPSGLWWSGRSVSFVLRMTSSHSMGQITVASVKC</sequence>
<dbReference type="SUPFAM" id="SSF103473">
    <property type="entry name" value="MFS general substrate transporter"/>
    <property type="match status" value="1"/>
</dbReference>
<protein>
    <recommendedName>
        <fullName evidence="9">Major facilitator superfamily (MFS) profile domain-containing protein</fullName>
    </recommendedName>
</protein>
<keyword evidence="3 6" id="KW-0812">Transmembrane</keyword>
<feature type="transmembrane region" description="Helical" evidence="6">
    <location>
        <begin position="35"/>
        <end position="55"/>
    </location>
</feature>
<gene>
    <name evidence="7" type="ORF">K503DRAFT_454028</name>
</gene>
<dbReference type="Gene3D" id="1.20.1720.10">
    <property type="entry name" value="Multidrug resistance protein D"/>
    <property type="match status" value="1"/>
</dbReference>
<evidence type="ECO:0000256" key="4">
    <source>
        <dbReference type="ARBA" id="ARBA00022989"/>
    </source>
</evidence>
<evidence type="ECO:0000256" key="3">
    <source>
        <dbReference type="ARBA" id="ARBA00022692"/>
    </source>
</evidence>
<keyword evidence="8" id="KW-1185">Reference proteome</keyword>
<name>A0A1B7MP26_9AGAM</name>
<keyword evidence="4 6" id="KW-1133">Transmembrane helix</keyword>
<keyword evidence="5 6" id="KW-0472">Membrane</keyword>
<accession>A0A1B7MP26</accession>
<dbReference type="InParanoid" id="A0A1B7MP26"/>
<evidence type="ECO:0000313" key="7">
    <source>
        <dbReference type="EMBL" id="OAX34349.1"/>
    </source>
</evidence>
<organism evidence="7 8">
    <name type="scientific">Rhizopogon vinicolor AM-OR11-026</name>
    <dbReference type="NCBI Taxonomy" id="1314800"/>
    <lineage>
        <taxon>Eukaryota</taxon>
        <taxon>Fungi</taxon>
        <taxon>Dikarya</taxon>
        <taxon>Basidiomycota</taxon>
        <taxon>Agaricomycotina</taxon>
        <taxon>Agaricomycetes</taxon>
        <taxon>Agaricomycetidae</taxon>
        <taxon>Boletales</taxon>
        <taxon>Suillineae</taxon>
        <taxon>Rhizopogonaceae</taxon>
        <taxon>Rhizopogon</taxon>
    </lineage>
</organism>
<evidence type="ECO:0000313" key="8">
    <source>
        <dbReference type="Proteomes" id="UP000092154"/>
    </source>
</evidence>
<dbReference type="GO" id="GO:0016020">
    <property type="term" value="C:membrane"/>
    <property type="evidence" value="ECO:0007669"/>
    <property type="project" value="UniProtKB-SubCell"/>
</dbReference>
<feature type="transmembrane region" description="Helical" evidence="6">
    <location>
        <begin position="75"/>
        <end position="96"/>
    </location>
</feature>
<reference evidence="7 8" key="1">
    <citation type="submission" date="2016-06" db="EMBL/GenBank/DDBJ databases">
        <title>Comparative genomics of the ectomycorrhizal sister species Rhizopogon vinicolor and Rhizopogon vesiculosus (Basidiomycota: Boletales) reveals a divergence of the mating type B locus.</title>
        <authorList>
            <consortium name="DOE Joint Genome Institute"/>
            <person name="Mujic A.B."/>
            <person name="Kuo A."/>
            <person name="Tritt A."/>
            <person name="Lipzen A."/>
            <person name="Chen C."/>
            <person name="Johnson J."/>
            <person name="Sharma A."/>
            <person name="Barry K."/>
            <person name="Grigoriev I.V."/>
            <person name="Spatafora J.W."/>
        </authorList>
    </citation>
    <scope>NUCLEOTIDE SEQUENCE [LARGE SCALE GENOMIC DNA]</scope>
    <source>
        <strain evidence="7 8">AM-OR11-026</strain>
    </source>
</reference>